<feature type="transmembrane region" description="Helical" evidence="1">
    <location>
        <begin position="159"/>
        <end position="178"/>
    </location>
</feature>
<dbReference type="PANTHER" id="PTHR42709:SF2">
    <property type="entry name" value="INNER MEMBRANE PROTEIN YOHD"/>
    <property type="match status" value="1"/>
</dbReference>
<reference evidence="3" key="1">
    <citation type="submission" date="2020-12" db="EMBL/GenBank/DDBJ databases">
        <title>Bacterial taxonomy.</title>
        <authorList>
            <person name="Pan X."/>
        </authorList>
    </citation>
    <scope>NUCLEOTIDE SEQUENCE</scope>
    <source>
        <strain evidence="3">KCTC 52957</strain>
    </source>
</reference>
<evidence type="ECO:0000259" key="2">
    <source>
        <dbReference type="Pfam" id="PF09335"/>
    </source>
</evidence>
<feature type="domain" description="VTT" evidence="2">
    <location>
        <begin position="23"/>
        <end position="143"/>
    </location>
</feature>
<accession>A0A934MFW0</accession>
<evidence type="ECO:0000313" key="4">
    <source>
        <dbReference type="Proteomes" id="UP000642488"/>
    </source>
</evidence>
<gene>
    <name evidence="3" type="ORF">ILP92_03555</name>
</gene>
<dbReference type="AlphaFoldDB" id="A0A934MFW0"/>
<feature type="transmembrane region" description="Helical" evidence="1">
    <location>
        <begin position="119"/>
        <end position="139"/>
    </location>
</feature>
<proteinExistence type="predicted"/>
<keyword evidence="1" id="KW-0812">Transmembrane</keyword>
<dbReference type="Pfam" id="PF09335">
    <property type="entry name" value="VTT_dom"/>
    <property type="match status" value="1"/>
</dbReference>
<dbReference type="RefSeq" id="WP_198914996.1">
    <property type="nucleotide sequence ID" value="NZ_JAEKPD010000002.1"/>
</dbReference>
<feature type="transmembrane region" description="Helical" evidence="1">
    <location>
        <begin position="12"/>
        <end position="35"/>
    </location>
</feature>
<keyword evidence="1" id="KW-0472">Membrane</keyword>
<feature type="transmembrane region" description="Helical" evidence="1">
    <location>
        <begin position="41"/>
        <end position="63"/>
    </location>
</feature>
<evidence type="ECO:0000313" key="3">
    <source>
        <dbReference type="EMBL" id="MBJ3761824.1"/>
    </source>
</evidence>
<sequence>MDIASLLDQYGLLFVAFGCMIEGDAVAVSAGVLAHQGVLPYTATIVAAGLGGWTSDMGLFTVARSSRHHPRTRRVLDGPRATEFAAKYLKRPVALAVAFRFVPGTRTLAPVALGAGSRIAFPIYAAITFVTCQLWALIAVTLGKDISLFLGKLRAEMPVWLQILFAAGLALFVVTWSMRRIVRRVRRARTARR</sequence>
<dbReference type="Proteomes" id="UP000642488">
    <property type="component" value="Unassembled WGS sequence"/>
</dbReference>
<organism evidence="3 4">
    <name type="scientific">Palleronia pontilimi</name>
    <dbReference type="NCBI Taxonomy" id="1964209"/>
    <lineage>
        <taxon>Bacteria</taxon>
        <taxon>Pseudomonadati</taxon>
        <taxon>Pseudomonadota</taxon>
        <taxon>Alphaproteobacteria</taxon>
        <taxon>Rhodobacterales</taxon>
        <taxon>Roseobacteraceae</taxon>
        <taxon>Palleronia</taxon>
    </lineage>
</organism>
<dbReference type="PANTHER" id="PTHR42709">
    <property type="entry name" value="ALKALINE PHOSPHATASE LIKE PROTEIN"/>
    <property type="match status" value="1"/>
</dbReference>
<dbReference type="GO" id="GO:0005886">
    <property type="term" value="C:plasma membrane"/>
    <property type="evidence" value="ECO:0007669"/>
    <property type="project" value="TreeGrafter"/>
</dbReference>
<protein>
    <submittedName>
        <fullName evidence="3">VTT domain-containing protein</fullName>
    </submittedName>
</protein>
<dbReference type="EMBL" id="JAEKPD010000002">
    <property type="protein sequence ID" value="MBJ3761824.1"/>
    <property type="molecule type" value="Genomic_DNA"/>
</dbReference>
<evidence type="ECO:0000256" key="1">
    <source>
        <dbReference type="SAM" id="Phobius"/>
    </source>
</evidence>
<keyword evidence="1" id="KW-1133">Transmembrane helix</keyword>
<dbReference type="InterPro" id="IPR051311">
    <property type="entry name" value="DedA_domain"/>
</dbReference>
<name>A0A934MFW0_9RHOB</name>
<comment type="caution">
    <text evidence="3">The sequence shown here is derived from an EMBL/GenBank/DDBJ whole genome shotgun (WGS) entry which is preliminary data.</text>
</comment>
<keyword evidence="4" id="KW-1185">Reference proteome</keyword>
<dbReference type="InterPro" id="IPR032816">
    <property type="entry name" value="VTT_dom"/>
</dbReference>